<organism evidence="3 4">
    <name type="scientific">Melopsittacus undulatus</name>
    <name type="common">Budgerigar</name>
    <name type="synonym">Psittacus undulatus</name>
    <dbReference type="NCBI Taxonomy" id="13146"/>
    <lineage>
        <taxon>Eukaryota</taxon>
        <taxon>Metazoa</taxon>
        <taxon>Chordata</taxon>
        <taxon>Craniata</taxon>
        <taxon>Vertebrata</taxon>
        <taxon>Euteleostomi</taxon>
        <taxon>Archelosauria</taxon>
        <taxon>Archosauria</taxon>
        <taxon>Dinosauria</taxon>
        <taxon>Saurischia</taxon>
        <taxon>Theropoda</taxon>
        <taxon>Coelurosauria</taxon>
        <taxon>Aves</taxon>
        <taxon>Neognathae</taxon>
        <taxon>Neoaves</taxon>
        <taxon>Telluraves</taxon>
        <taxon>Australaves</taxon>
        <taxon>Psittaciformes</taxon>
        <taxon>Psittaculidae</taxon>
        <taxon>Melopsittacus</taxon>
    </lineage>
</organism>
<sequence length="471" mass="51442">MVPIALATHSRRARRCLTSAFCLGAAGAGSTAAPSLAAAAHLPRRTGSQAATCTQRPALPGSAHMVGGQGAALAPWGCWPQWRPSSGLPGRVLWVRGAGDHRVLRLLLEVSFPLHRDCSTWEMVQGWWVQHSQHCLPCKGGVHFSSSVGVDEVKALAALMTYKCTIVGKYKGNMKAMTSHGNHLAVHRPLAGAEQLNRKADTYTYTLGYGVSSHTPGSIHGLRPTFPGKPFMLQNFGNVRLYTMKYLNEYGARCICARERDGAVYNARGIDPKELEDCKRGHGTIAGFPKTEPCDGSILKVPCDIPIPAAIEKQLRRENVSWVQAKIIAEAANGPTTPAAHDIFLQRNILVIPDIHVNAGGVTVSFFECLKNLNYISCGLLSFKHKQEYSYHVLQSVQHSLEQWPGKARGEILIILSPEIQASVTVSAYSHGGFPWITCFSFPGIPVSLAIILLMKRMGWRCCVWRYSPTI</sequence>
<dbReference type="InterPro" id="IPR006097">
    <property type="entry name" value="Glu/Leu/Phe/Val/Trp_DH_dimer"/>
</dbReference>
<reference evidence="3" key="2">
    <citation type="submission" date="2025-08" db="UniProtKB">
        <authorList>
            <consortium name="Ensembl"/>
        </authorList>
    </citation>
    <scope>IDENTIFICATION</scope>
</reference>
<evidence type="ECO:0000313" key="4">
    <source>
        <dbReference type="Proteomes" id="UP000694405"/>
    </source>
</evidence>
<dbReference type="SUPFAM" id="SSF51735">
    <property type="entry name" value="NAD(P)-binding Rossmann-fold domains"/>
    <property type="match status" value="1"/>
</dbReference>
<dbReference type="SMART" id="SM00839">
    <property type="entry name" value="ELFV_dehydrog"/>
    <property type="match status" value="1"/>
</dbReference>
<proteinExistence type="inferred from homology"/>
<evidence type="ECO:0000313" key="3">
    <source>
        <dbReference type="Ensembl" id="ENSMUNP00000007151.2"/>
    </source>
</evidence>
<dbReference type="GO" id="GO:0004352">
    <property type="term" value="F:glutamate dehydrogenase (NAD+) activity"/>
    <property type="evidence" value="ECO:0007669"/>
    <property type="project" value="TreeGrafter"/>
</dbReference>
<dbReference type="AlphaFoldDB" id="A0A8C6N9N0"/>
<comment type="similarity">
    <text evidence="1">Belongs to the Glu/Leu/Phe/Val dehydrogenases family.</text>
</comment>
<evidence type="ECO:0000256" key="2">
    <source>
        <dbReference type="ARBA" id="ARBA00023002"/>
    </source>
</evidence>
<dbReference type="Gene3D" id="3.40.50.10860">
    <property type="entry name" value="Leucine Dehydrogenase, chain A, domain 1"/>
    <property type="match status" value="1"/>
</dbReference>
<accession>A0A8C6N9N0</accession>
<dbReference type="Proteomes" id="UP000694405">
    <property type="component" value="Chromosome 10"/>
</dbReference>
<dbReference type="Gene3D" id="3.40.50.720">
    <property type="entry name" value="NAD(P)-binding Rossmann-like Domain"/>
    <property type="match status" value="1"/>
</dbReference>
<dbReference type="GO" id="GO:0006538">
    <property type="term" value="P:L-glutamate catabolic process"/>
    <property type="evidence" value="ECO:0007669"/>
    <property type="project" value="TreeGrafter"/>
</dbReference>
<dbReference type="InterPro" id="IPR046346">
    <property type="entry name" value="Aminoacid_DH-like_N_sf"/>
</dbReference>
<dbReference type="PANTHER" id="PTHR11606">
    <property type="entry name" value="GLUTAMATE DEHYDROGENASE"/>
    <property type="match status" value="1"/>
</dbReference>
<reference evidence="3" key="3">
    <citation type="submission" date="2025-09" db="UniProtKB">
        <authorList>
            <consortium name="Ensembl"/>
        </authorList>
    </citation>
    <scope>IDENTIFICATION</scope>
</reference>
<dbReference type="Pfam" id="PF00208">
    <property type="entry name" value="ELFV_dehydrog"/>
    <property type="match status" value="1"/>
</dbReference>
<reference evidence="3" key="1">
    <citation type="submission" date="2020-03" db="EMBL/GenBank/DDBJ databases">
        <title>Melopsittacus undulatus (budgerigar) genome, bMelUnd1, maternal haplotype with Z.</title>
        <authorList>
            <person name="Gedman G."/>
            <person name="Mountcastle J."/>
            <person name="Haase B."/>
            <person name="Formenti G."/>
            <person name="Wright T."/>
            <person name="Apodaca J."/>
            <person name="Pelan S."/>
            <person name="Chow W."/>
            <person name="Rhie A."/>
            <person name="Howe K."/>
            <person name="Fedrigo O."/>
            <person name="Jarvis E.D."/>
        </authorList>
    </citation>
    <scope>NUCLEOTIDE SEQUENCE [LARGE SCALE GENOMIC DNA]</scope>
</reference>
<dbReference type="GO" id="GO:0005739">
    <property type="term" value="C:mitochondrion"/>
    <property type="evidence" value="ECO:0007669"/>
    <property type="project" value="TreeGrafter"/>
</dbReference>
<protein>
    <submittedName>
        <fullName evidence="3">Uncharacterized protein</fullName>
    </submittedName>
</protein>
<evidence type="ECO:0000256" key="1">
    <source>
        <dbReference type="ARBA" id="ARBA00006382"/>
    </source>
</evidence>
<dbReference type="InterPro" id="IPR006096">
    <property type="entry name" value="Glu/Leu/Phe/Val/Trp_DH_C"/>
</dbReference>
<dbReference type="PANTHER" id="PTHR11606:SF13">
    <property type="entry name" value="GLUTAMATE DEHYDROGENASE 1, MITOCHONDRIAL"/>
    <property type="match status" value="1"/>
</dbReference>
<name>A0A8C6N9N0_MELUD</name>
<dbReference type="InterPro" id="IPR036291">
    <property type="entry name" value="NAD(P)-bd_dom_sf"/>
</dbReference>
<dbReference type="SUPFAM" id="SSF53223">
    <property type="entry name" value="Aminoacid dehydrogenase-like, N-terminal domain"/>
    <property type="match status" value="1"/>
</dbReference>
<dbReference type="Pfam" id="PF02812">
    <property type="entry name" value="ELFV_dehydrog_N"/>
    <property type="match status" value="1"/>
</dbReference>
<accession>A0A8V5H126</accession>
<keyword evidence="4" id="KW-1185">Reference proteome</keyword>
<dbReference type="Ensembl" id="ENSMUNT00000008285.2">
    <property type="protein sequence ID" value="ENSMUNP00000007151.2"/>
    <property type="gene ID" value="ENSMUNG00000005741.2"/>
</dbReference>
<keyword evidence="2" id="KW-0560">Oxidoreductase</keyword>